<gene>
    <name evidence="1" type="ORF">FHR75_004422</name>
</gene>
<dbReference type="EMBL" id="JACHVY010000010">
    <property type="protein sequence ID" value="MBB2903579.1"/>
    <property type="molecule type" value="Genomic_DNA"/>
</dbReference>
<reference evidence="1 2" key="2">
    <citation type="submission" date="2020-08" db="EMBL/GenBank/DDBJ databases">
        <authorList>
            <person name="Partida-Martinez L."/>
            <person name="Huntemann M."/>
            <person name="Clum A."/>
            <person name="Wang J."/>
            <person name="Palaniappan K."/>
            <person name="Ritter S."/>
            <person name="Chen I.-M."/>
            <person name="Stamatis D."/>
            <person name="Reddy T."/>
            <person name="O'Malley R."/>
            <person name="Daum C."/>
            <person name="Shapiro N."/>
            <person name="Ivanova N."/>
            <person name="Kyrpides N."/>
            <person name="Woyke T."/>
        </authorList>
    </citation>
    <scope>NUCLEOTIDE SEQUENCE [LARGE SCALE GENOMIC DNA]</scope>
    <source>
        <strain evidence="1 2">AS2.23</strain>
    </source>
</reference>
<dbReference type="Proteomes" id="UP000533269">
    <property type="component" value="Unassembled WGS sequence"/>
</dbReference>
<proteinExistence type="predicted"/>
<name>A0A7W4TR83_KINRA</name>
<evidence type="ECO:0000313" key="1">
    <source>
        <dbReference type="EMBL" id="MBB2903579.1"/>
    </source>
</evidence>
<evidence type="ECO:0000313" key="2">
    <source>
        <dbReference type="Proteomes" id="UP000533269"/>
    </source>
</evidence>
<protein>
    <submittedName>
        <fullName evidence="1">Uncharacterized protein</fullName>
    </submittedName>
</protein>
<comment type="caution">
    <text evidence="1">The sequence shown here is derived from an EMBL/GenBank/DDBJ whole genome shotgun (WGS) entry which is preliminary data.</text>
</comment>
<dbReference type="RefSeq" id="WP_183393173.1">
    <property type="nucleotide sequence ID" value="NZ_JACHVY010000010.1"/>
</dbReference>
<accession>A0A7W4TR83</accession>
<organism evidence="1 2">
    <name type="scientific">Kineococcus radiotolerans</name>
    <dbReference type="NCBI Taxonomy" id="131568"/>
    <lineage>
        <taxon>Bacteria</taxon>
        <taxon>Bacillati</taxon>
        <taxon>Actinomycetota</taxon>
        <taxon>Actinomycetes</taxon>
        <taxon>Kineosporiales</taxon>
        <taxon>Kineosporiaceae</taxon>
        <taxon>Kineococcus</taxon>
    </lineage>
</organism>
<sequence>MASDSRLSNGQRFDYAQKVFQTPRKDTLIAFAGDTSYAYPLLMQVMRAIEGYPFSADGRLTLPKLKGHILRVFQQSYDAIHDLPRGESWPEAPDNFFLLAGFDWQAGDFKCWQLSFDVNSHKFIYRPILGSKQDPFFFASDDRVAVSDAIAATRKKLGMSSRNSPLERLDMEPFEVLSEIIGDSQYPTIGGAPQLGKIYRSMNTCLFQVRLGDSAATDSYVMGRPLLHGEKSDFPVFDPKIGFHSVRS</sequence>
<dbReference type="AlphaFoldDB" id="A0A7W4TR83"/>
<reference evidence="1 2" key="1">
    <citation type="submission" date="2020-08" db="EMBL/GenBank/DDBJ databases">
        <title>The Agave Microbiome: Exploring the role of microbial communities in plant adaptations to desert environments.</title>
        <authorList>
            <person name="Partida-Martinez L.P."/>
        </authorList>
    </citation>
    <scope>NUCLEOTIDE SEQUENCE [LARGE SCALE GENOMIC DNA]</scope>
    <source>
        <strain evidence="1 2">AS2.23</strain>
    </source>
</reference>